<reference evidence="2 3" key="1">
    <citation type="submission" date="2015-04" db="EMBL/GenBank/DDBJ databases">
        <title>Complete Sequence for the Genome of the Thioalkalivibrio versutus D301.</title>
        <authorList>
            <person name="Mu T."/>
            <person name="Zhou J."/>
            <person name="Xu X."/>
        </authorList>
    </citation>
    <scope>NUCLEOTIDE SEQUENCE [LARGE SCALE GENOMIC DNA]</scope>
    <source>
        <strain evidence="2 3">D301</strain>
    </source>
</reference>
<dbReference type="OrthoDB" id="5797260at2"/>
<gene>
    <name evidence="2" type="ORF">TVD_12195</name>
</gene>
<dbReference type="AlphaFoldDB" id="A0A0G3G7Y8"/>
<accession>A0A0G3G7Y8</accession>
<name>A0A0G3G7Y8_9GAMM</name>
<dbReference type="PATRIC" id="fig|106634.4.peg.2486"/>
<sequence>MIMASRLPLYCPGHCKSPSGRLQLRHSPAKVLAVLLTQTLMDNEAMELPKEAVYSHWRQRFAWWLHYLKARQNPKERPRVRRLAGFIPEGGVIFDIGAHFGYLAKEFAVIHNGSCMVHCFEPVPYTRSILERVVDRFQNVHIESRALSNQAGHMKLSIPIKESGRLGIGLAHFGDEVRRDYIVEPVETLTLDAYVAEQGLARLDFVKMDVEGAEFQILQGAEKTLKELQPHVYCELISTSTARMGYKPETVFDFLTNLGYRAAVIERSGEKRPVEGLIEGEEDYLFYPERAEK</sequence>
<protein>
    <recommendedName>
        <fullName evidence="1">Methyltransferase FkbM domain-containing protein</fullName>
    </recommendedName>
</protein>
<dbReference type="InterPro" id="IPR029063">
    <property type="entry name" value="SAM-dependent_MTases_sf"/>
</dbReference>
<dbReference type="Proteomes" id="UP000064201">
    <property type="component" value="Chromosome"/>
</dbReference>
<evidence type="ECO:0000313" key="3">
    <source>
        <dbReference type="Proteomes" id="UP000064201"/>
    </source>
</evidence>
<dbReference type="PANTHER" id="PTHR34203">
    <property type="entry name" value="METHYLTRANSFERASE, FKBM FAMILY PROTEIN"/>
    <property type="match status" value="1"/>
</dbReference>
<dbReference type="EMBL" id="CP011367">
    <property type="protein sequence ID" value="AKJ96504.1"/>
    <property type="molecule type" value="Genomic_DNA"/>
</dbReference>
<dbReference type="Gene3D" id="3.40.50.150">
    <property type="entry name" value="Vaccinia Virus protein VP39"/>
    <property type="match status" value="1"/>
</dbReference>
<feature type="domain" description="Methyltransferase FkbM" evidence="1">
    <location>
        <begin position="95"/>
        <end position="261"/>
    </location>
</feature>
<keyword evidence="3" id="KW-1185">Reference proteome</keyword>
<evidence type="ECO:0000259" key="1">
    <source>
        <dbReference type="Pfam" id="PF05050"/>
    </source>
</evidence>
<dbReference type="InterPro" id="IPR006342">
    <property type="entry name" value="FkbM_mtfrase"/>
</dbReference>
<dbReference type="PANTHER" id="PTHR34203:SF15">
    <property type="entry name" value="SLL1173 PROTEIN"/>
    <property type="match status" value="1"/>
</dbReference>
<dbReference type="STRING" id="106634.TVD_12195"/>
<proteinExistence type="predicted"/>
<dbReference type="SUPFAM" id="SSF53335">
    <property type="entry name" value="S-adenosyl-L-methionine-dependent methyltransferases"/>
    <property type="match status" value="1"/>
</dbReference>
<organism evidence="2 3">
    <name type="scientific">Thioalkalivibrio versutus</name>
    <dbReference type="NCBI Taxonomy" id="106634"/>
    <lineage>
        <taxon>Bacteria</taxon>
        <taxon>Pseudomonadati</taxon>
        <taxon>Pseudomonadota</taxon>
        <taxon>Gammaproteobacteria</taxon>
        <taxon>Chromatiales</taxon>
        <taxon>Ectothiorhodospiraceae</taxon>
        <taxon>Thioalkalivibrio</taxon>
    </lineage>
</organism>
<evidence type="ECO:0000313" key="2">
    <source>
        <dbReference type="EMBL" id="AKJ96504.1"/>
    </source>
</evidence>
<dbReference type="InterPro" id="IPR052514">
    <property type="entry name" value="SAM-dependent_MTase"/>
</dbReference>
<dbReference type="Pfam" id="PF05050">
    <property type="entry name" value="Methyltransf_21"/>
    <property type="match status" value="1"/>
</dbReference>
<dbReference type="NCBIfam" id="TIGR01444">
    <property type="entry name" value="fkbM_fam"/>
    <property type="match status" value="1"/>
</dbReference>
<dbReference type="KEGG" id="tvr:TVD_12195"/>